<dbReference type="InterPro" id="IPR050584">
    <property type="entry name" value="Cholesterol_7-desaturase"/>
</dbReference>
<organism evidence="7 8">
    <name type="scientific">Lutimaribacter marinistellae</name>
    <dbReference type="NCBI Taxonomy" id="1820329"/>
    <lineage>
        <taxon>Bacteria</taxon>
        <taxon>Pseudomonadati</taxon>
        <taxon>Pseudomonadota</taxon>
        <taxon>Alphaproteobacteria</taxon>
        <taxon>Rhodobacterales</taxon>
        <taxon>Roseobacteraceae</taxon>
        <taxon>Lutimaribacter</taxon>
    </lineage>
</organism>
<proteinExistence type="predicted"/>
<accession>A0ABV7TEZ4</accession>
<dbReference type="Proteomes" id="UP001595629">
    <property type="component" value="Unassembled WGS sequence"/>
</dbReference>
<sequence>MSDDIPGANGQTIPNGMLQDNYPRNMWWVAAHRDEVTTKPMMRWLLETPVVLYRHEDGTPAALYDRCPHRWAPLSEGHVAGDKIVCPYHGMEFDRSGTCTKAPTQHMKPKTATIPSFAVKEAGAYIWVWMGDQDAIDCDPPEVGYQVDPNWTPVNGYYEVAANWVLIRENVLDLTHIAFLHKNTFKQDDWITAPDTYMDGETVCYEQEFDLAPLSPLFCAGMGLPEDKPIKRVQKGRMPSLAISFSDWNVHDPNPEPGRRSDFIVRGCHIVTPAQRGRTHYFWMAAFDVPELTDEVAEKTRKSVTAAFDEDKHLLEKLQANVEADPRGLDFLEVTLGADGAGIRVRQILNKKLKAEGRAL</sequence>
<evidence type="ECO:0000313" key="7">
    <source>
        <dbReference type="EMBL" id="MFC3614161.1"/>
    </source>
</evidence>
<keyword evidence="8" id="KW-1185">Reference proteome</keyword>
<dbReference type="PANTHER" id="PTHR21266:SF60">
    <property type="entry name" value="3-KETOSTEROID-9-ALPHA-MONOOXYGENASE, OXYGENASE COMPONENT"/>
    <property type="match status" value="1"/>
</dbReference>
<dbReference type="InterPro" id="IPR017941">
    <property type="entry name" value="Rieske_2Fe-2S"/>
</dbReference>
<dbReference type="InterPro" id="IPR044043">
    <property type="entry name" value="VanA_C_cat"/>
</dbReference>
<evidence type="ECO:0000256" key="1">
    <source>
        <dbReference type="ARBA" id="ARBA00022714"/>
    </source>
</evidence>
<dbReference type="RefSeq" id="WP_386735349.1">
    <property type="nucleotide sequence ID" value="NZ_JBHRXI010000010.1"/>
</dbReference>
<dbReference type="PANTHER" id="PTHR21266">
    <property type="entry name" value="IRON-SULFUR DOMAIN CONTAINING PROTEIN"/>
    <property type="match status" value="1"/>
</dbReference>
<evidence type="ECO:0000256" key="4">
    <source>
        <dbReference type="ARBA" id="ARBA00023004"/>
    </source>
</evidence>
<keyword evidence="2" id="KW-0479">Metal-binding</keyword>
<keyword evidence="4" id="KW-0408">Iron</keyword>
<reference evidence="8" key="1">
    <citation type="journal article" date="2019" name="Int. J. Syst. Evol. Microbiol.">
        <title>The Global Catalogue of Microorganisms (GCM) 10K type strain sequencing project: providing services to taxonomists for standard genome sequencing and annotation.</title>
        <authorList>
            <consortium name="The Broad Institute Genomics Platform"/>
            <consortium name="The Broad Institute Genome Sequencing Center for Infectious Disease"/>
            <person name="Wu L."/>
            <person name="Ma J."/>
        </authorList>
    </citation>
    <scope>NUCLEOTIDE SEQUENCE [LARGE SCALE GENOMIC DNA]</scope>
    <source>
        <strain evidence="8">KCTC 42911</strain>
    </source>
</reference>
<dbReference type="SUPFAM" id="SSF55961">
    <property type="entry name" value="Bet v1-like"/>
    <property type="match status" value="1"/>
</dbReference>
<evidence type="ECO:0000259" key="6">
    <source>
        <dbReference type="PROSITE" id="PS51296"/>
    </source>
</evidence>
<keyword evidence="3" id="KW-0560">Oxidoreductase</keyword>
<dbReference type="Gene3D" id="3.90.380.10">
    <property type="entry name" value="Naphthalene 1,2-dioxygenase Alpha Subunit, Chain A, domain 1"/>
    <property type="match status" value="1"/>
</dbReference>
<dbReference type="Gene3D" id="2.102.10.10">
    <property type="entry name" value="Rieske [2Fe-2S] iron-sulphur domain"/>
    <property type="match status" value="1"/>
</dbReference>
<keyword evidence="5" id="KW-0411">Iron-sulfur</keyword>
<comment type="caution">
    <text evidence="7">The sequence shown here is derived from an EMBL/GenBank/DDBJ whole genome shotgun (WGS) entry which is preliminary data.</text>
</comment>
<dbReference type="InterPro" id="IPR036922">
    <property type="entry name" value="Rieske_2Fe-2S_sf"/>
</dbReference>
<dbReference type="EMBL" id="JBHRXI010000010">
    <property type="protein sequence ID" value="MFC3614161.1"/>
    <property type="molecule type" value="Genomic_DNA"/>
</dbReference>
<dbReference type="Pfam" id="PF00355">
    <property type="entry name" value="Rieske"/>
    <property type="match status" value="1"/>
</dbReference>
<evidence type="ECO:0000313" key="8">
    <source>
        <dbReference type="Proteomes" id="UP001595629"/>
    </source>
</evidence>
<dbReference type="Pfam" id="PF19112">
    <property type="entry name" value="VanA_C"/>
    <property type="match status" value="1"/>
</dbReference>
<gene>
    <name evidence="7" type="ORF">ACFORG_10360</name>
</gene>
<evidence type="ECO:0000256" key="5">
    <source>
        <dbReference type="ARBA" id="ARBA00023014"/>
    </source>
</evidence>
<evidence type="ECO:0000256" key="3">
    <source>
        <dbReference type="ARBA" id="ARBA00023002"/>
    </source>
</evidence>
<dbReference type="PROSITE" id="PS51296">
    <property type="entry name" value="RIESKE"/>
    <property type="match status" value="1"/>
</dbReference>
<dbReference type="SUPFAM" id="SSF50022">
    <property type="entry name" value="ISP domain"/>
    <property type="match status" value="1"/>
</dbReference>
<keyword evidence="1" id="KW-0001">2Fe-2S</keyword>
<protein>
    <submittedName>
        <fullName evidence="7">Rieske 2Fe-2S domain-containing protein</fullName>
    </submittedName>
</protein>
<name>A0ABV7TEZ4_9RHOB</name>
<feature type="domain" description="Rieske" evidence="6">
    <location>
        <begin position="27"/>
        <end position="128"/>
    </location>
</feature>
<evidence type="ECO:0000256" key="2">
    <source>
        <dbReference type="ARBA" id="ARBA00022723"/>
    </source>
</evidence>